<evidence type="ECO:0000256" key="3">
    <source>
        <dbReference type="SAM" id="Phobius"/>
    </source>
</evidence>
<feature type="compositionally biased region" description="Basic and acidic residues" evidence="2">
    <location>
        <begin position="32"/>
        <end position="47"/>
    </location>
</feature>
<keyword evidence="1" id="KW-0175">Coiled coil</keyword>
<keyword evidence="5" id="KW-1185">Reference proteome</keyword>
<gene>
    <name evidence="4" type="ORF">OS493_024722</name>
</gene>
<evidence type="ECO:0000256" key="2">
    <source>
        <dbReference type="SAM" id="MobiDB-lite"/>
    </source>
</evidence>
<dbReference type="Proteomes" id="UP001163046">
    <property type="component" value="Unassembled WGS sequence"/>
</dbReference>
<dbReference type="OrthoDB" id="5974926at2759"/>
<feature type="transmembrane region" description="Helical" evidence="3">
    <location>
        <begin position="217"/>
        <end position="239"/>
    </location>
</feature>
<protein>
    <submittedName>
        <fullName evidence="4">Uncharacterized protein</fullName>
    </submittedName>
</protein>
<keyword evidence="3" id="KW-0812">Transmembrane</keyword>
<dbReference type="AlphaFoldDB" id="A0A9X0CWG1"/>
<feature type="region of interest" description="Disordered" evidence="2">
    <location>
        <begin position="17"/>
        <end position="47"/>
    </location>
</feature>
<evidence type="ECO:0000313" key="5">
    <source>
        <dbReference type="Proteomes" id="UP001163046"/>
    </source>
</evidence>
<feature type="coiled-coil region" evidence="1">
    <location>
        <begin position="150"/>
        <end position="216"/>
    </location>
</feature>
<proteinExistence type="predicted"/>
<keyword evidence="3" id="KW-0472">Membrane</keyword>
<sequence length="242" mass="28451">MGQLVVRFKEWREKVELSHDKAKHASSQSSHPEQKGLTSKDTKNPNRDYGAIREIENLPTEELFKKLEMLECLLENQRKFLQEHDAKIQEIETVINKLATEKTEKDPVQPSQDTVFDFLVASTKEDEELVQSHDPWRRFEHHAQILKSHEERLENNITKIEIIREMLEQRKGDQEKALKRKLGEYEEQLKKRSVSYETLKREVEEQLQIQQKLQDNMLAGFIVGFVIMVMICMLPRTLLASG</sequence>
<name>A0A9X0CWG1_9CNID</name>
<evidence type="ECO:0000313" key="4">
    <source>
        <dbReference type="EMBL" id="KAJ7378060.1"/>
    </source>
</evidence>
<evidence type="ECO:0000256" key="1">
    <source>
        <dbReference type="SAM" id="Coils"/>
    </source>
</evidence>
<reference evidence="4" key="1">
    <citation type="submission" date="2023-01" db="EMBL/GenBank/DDBJ databases">
        <title>Genome assembly of the deep-sea coral Lophelia pertusa.</title>
        <authorList>
            <person name="Herrera S."/>
            <person name="Cordes E."/>
        </authorList>
    </citation>
    <scope>NUCLEOTIDE SEQUENCE</scope>
    <source>
        <strain evidence="4">USNM1676648</strain>
        <tissue evidence="4">Polyp</tissue>
    </source>
</reference>
<organism evidence="4 5">
    <name type="scientific">Desmophyllum pertusum</name>
    <dbReference type="NCBI Taxonomy" id="174260"/>
    <lineage>
        <taxon>Eukaryota</taxon>
        <taxon>Metazoa</taxon>
        <taxon>Cnidaria</taxon>
        <taxon>Anthozoa</taxon>
        <taxon>Hexacorallia</taxon>
        <taxon>Scleractinia</taxon>
        <taxon>Caryophylliina</taxon>
        <taxon>Caryophylliidae</taxon>
        <taxon>Desmophyllum</taxon>
    </lineage>
</organism>
<keyword evidence="3" id="KW-1133">Transmembrane helix</keyword>
<dbReference type="EMBL" id="MU826369">
    <property type="protein sequence ID" value="KAJ7378060.1"/>
    <property type="molecule type" value="Genomic_DNA"/>
</dbReference>
<accession>A0A9X0CWG1</accession>
<comment type="caution">
    <text evidence="4">The sequence shown here is derived from an EMBL/GenBank/DDBJ whole genome shotgun (WGS) entry which is preliminary data.</text>
</comment>